<evidence type="ECO:0000313" key="2">
    <source>
        <dbReference type="EMBL" id="MBB6092648.1"/>
    </source>
</evidence>
<protein>
    <submittedName>
        <fullName evidence="2">Inner membrane protein</fullName>
    </submittedName>
</protein>
<name>A0A841HK89_9GAMM</name>
<keyword evidence="3" id="KW-1185">Reference proteome</keyword>
<sequence length="411" mass="45121">MDNLTHTLAGVLVGETLSRVTRSSPEGLPEPQRRNLFVTLMAIGSNVPDLDFLSSAISGDKLEYMLEHRGHTHTIIGAVIGAAILYACCLLWCRLRKQQLSSADRIQLAGISLLALLLHVTMDFTNNYGVHPLWPLYNGWLYGDTVFIWEPLLWSAAAPLVFILRTNLARALIGALLLAAIGACFGSGLVPTGFAIFMVAITIAMLVVGRQLQSKAALFTSIGLWLAITLTFALSRINAESQLRAFIAQRYPGETVLDYVLTPMPADPLCWNVMLPMTTTDRYIVRHGVWAVAPGIVPADRCPGRGLFKEITAPLAAVTDAPSPSMDWQGEIVMPRDELSALATTNCEAAAFLQFARVPWAMRKEESWIVGDLRYDREPGLGFAELELVDGVVNCPSRKLPWLPPRSDLLR</sequence>
<feature type="transmembrane region" description="Helical" evidence="1">
    <location>
        <begin position="171"/>
        <end position="204"/>
    </location>
</feature>
<dbReference type="PANTHER" id="PTHR40031:SF1">
    <property type="entry name" value="MEMBRANE-BOUND METAL-DEPENDENT HYDROLASE"/>
    <property type="match status" value="1"/>
</dbReference>
<dbReference type="Proteomes" id="UP000588068">
    <property type="component" value="Unassembled WGS sequence"/>
</dbReference>
<feature type="transmembrane region" description="Helical" evidence="1">
    <location>
        <begin position="106"/>
        <end position="126"/>
    </location>
</feature>
<dbReference type="PANTHER" id="PTHR40031">
    <property type="entry name" value="HYPOTHETICAL MEMBRANE SPANNING PROTEIN"/>
    <property type="match status" value="1"/>
</dbReference>
<evidence type="ECO:0000313" key="3">
    <source>
        <dbReference type="Proteomes" id="UP000588068"/>
    </source>
</evidence>
<organism evidence="2 3">
    <name type="scientific">Povalibacter uvarum</name>
    <dbReference type="NCBI Taxonomy" id="732238"/>
    <lineage>
        <taxon>Bacteria</taxon>
        <taxon>Pseudomonadati</taxon>
        <taxon>Pseudomonadota</taxon>
        <taxon>Gammaproteobacteria</taxon>
        <taxon>Steroidobacterales</taxon>
        <taxon>Steroidobacteraceae</taxon>
        <taxon>Povalibacter</taxon>
    </lineage>
</organism>
<gene>
    <name evidence="2" type="ORF">HNQ60_001526</name>
</gene>
<reference evidence="2 3" key="1">
    <citation type="submission" date="2020-08" db="EMBL/GenBank/DDBJ databases">
        <title>Genomic Encyclopedia of Type Strains, Phase IV (KMG-IV): sequencing the most valuable type-strain genomes for metagenomic binning, comparative biology and taxonomic classification.</title>
        <authorList>
            <person name="Goeker M."/>
        </authorList>
    </citation>
    <scope>NUCLEOTIDE SEQUENCE [LARGE SCALE GENOMIC DNA]</scope>
    <source>
        <strain evidence="2 3">DSM 26723</strain>
    </source>
</reference>
<dbReference type="InterPro" id="IPR053170">
    <property type="entry name" value="Transcription_regulator"/>
</dbReference>
<comment type="caution">
    <text evidence="2">The sequence shown here is derived from an EMBL/GenBank/DDBJ whole genome shotgun (WGS) entry which is preliminary data.</text>
</comment>
<dbReference type="InterPro" id="IPR007404">
    <property type="entry name" value="YdjM-like"/>
</dbReference>
<dbReference type="EMBL" id="JACHHZ010000002">
    <property type="protein sequence ID" value="MBB6092648.1"/>
    <property type="molecule type" value="Genomic_DNA"/>
</dbReference>
<feature type="transmembrane region" description="Helical" evidence="1">
    <location>
        <begin position="146"/>
        <end position="164"/>
    </location>
</feature>
<keyword evidence="1" id="KW-0812">Transmembrane</keyword>
<keyword evidence="1" id="KW-0472">Membrane</keyword>
<feature type="transmembrane region" description="Helical" evidence="1">
    <location>
        <begin position="216"/>
        <end position="234"/>
    </location>
</feature>
<dbReference type="AlphaFoldDB" id="A0A841HK89"/>
<keyword evidence="1" id="KW-1133">Transmembrane helix</keyword>
<evidence type="ECO:0000256" key="1">
    <source>
        <dbReference type="SAM" id="Phobius"/>
    </source>
</evidence>
<dbReference type="Pfam" id="PF04307">
    <property type="entry name" value="YdjM"/>
    <property type="match status" value="1"/>
</dbReference>
<accession>A0A841HK89</accession>
<feature type="transmembrane region" description="Helical" evidence="1">
    <location>
        <begin position="75"/>
        <end position="94"/>
    </location>
</feature>
<proteinExistence type="predicted"/>
<dbReference type="RefSeq" id="WP_184330435.1">
    <property type="nucleotide sequence ID" value="NZ_JACHHZ010000002.1"/>
</dbReference>